<dbReference type="AlphaFoldDB" id="A0A2M4DE05"/>
<sequence>MAYCYVAGKTGKWRILFCVALCSAVGRMRGILWEYFEGIRPRERAKGNWVLALAVQTIIVLLGRGRCIRIEYLELLKLHIVVLPLLDQLAVVGEVLALIEPPDRTPVHQLR</sequence>
<name>A0A2M4DE05_ANODA</name>
<protein>
    <submittedName>
        <fullName evidence="1">Putative secreted protein</fullName>
    </submittedName>
</protein>
<accession>A0A2M4DE05</accession>
<dbReference type="EMBL" id="GGFL01011180">
    <property type="protein sequence ID" value="MBW75358.1"/>
    <property type="molecule type" value="Transcribed_RNA"/>
</dbReference>
<proteinExistence type="predicted"/>
<organism evidence="1">
    <name type="scientific">Anopheles darlingi</name>
    <name type="common">Mosquito</name>
    <dbReference type="NCBI Taxonomy" id="43151"/>
    <lineage>
        <taxon>Eukaryota</taxon>
        <taxon>Metazoa</taxon>
        <taxon>Ecdysozoa</taxon>
        <taxon>Arthropoda</taxon>
        <taxon>Hexapoda</taxon>
        <taxon>Insecta</taxon>
        <taxon>Pterygota</taxon>
        <taxon>Neoptera</taxon>
        <taxon>Endopterygota</taxon>
        <taxon>Diptera</taxon>
        <taxon>Nematocera</taxon>
        <taxon>Culicoidea</taxon>
        <taxon>Culicidae</taxon>
        <taxon>Anophelinae</taxon>
        <taxon>Anopheles</taxon>
    </lineage>
</organism>
<evidence type="ECO:0000313" key="1">
    <source>
        <dbReference type="EMBL" id="MBW75358.1"/>
    </source>
</evidence>
<reference evidence="1" key="1">
    <citation type="submission" date="2018-01" db="EMBL/GenBank/DDBJ databases">
        <title>An insight into the sialome of Amazonian anophelines.</title>
        <authorList>
            <person name="Ribeiro J.M."/>
            <person name="Scarpassa V."/>
            <person name="Calvo E."/>
        </authorList>
    </citation>
    <scope>NUCLEOTIDE SEQUENCE</scope>
</reference>